<name>A0AA35ZB64_LACSI</name>
<keyword evidence="2" id="KW-0472">Membrane</keyword>
<sequence length="114" mass="12826">MSSLNMVYLSSSPISFSIAVFSSHLSSHSRSNMVKCNCGAIGVIRTSTTKRNPVQGPRSGFIKWVDEEKHGHEAEIKNEGLEIQIQELEVQNRNLKALLIISWFLFFGIVVYKL</sequence>
<keyword evidence="2" id="KW-0812">Transmembrane</keyword>
<evidence type="ECO:0000256" key="1">
    <source>
        <dbReference type="SAM" id="Coils"/>
    </source>
</evidence>
<organism evidence="3 4">
    <name type="scientific">Lactuca saligna</name>
    <name type="common">Willowleaf lettuce</name>
    <dbReference type="NCBI Taxonomy" id="75948"/>
    <lineage>
        <taxon>Eukaryota</taxon>
        <taxon>Viridiplantae</taxon>
        <taxon>Streptophyta</taxon>
        <taxon>Embryophyta</taxon>
        <taxon>Tracheophyta</taxon>
        <taxon>Spermatophyta</taxon>
        <taxon>Magnoliopsida</taxon>
        <taxon>eudicotyledons</taxon>
        <taxon>Gunneridae</taxon>
        <taxon>Pentapetalae</taxon>
        <taxon>asterids</taxon>
        <taxon>campanulids</taxon>
        <taxon>Asterales</taxon>
        <taxon>Asteraceae</taxon>
        <taxon>Cichorioideae</taxon>
        <taxon>Cichorieae</taxon>
        <taxon>Lactucinae</taxon>
        <taxon>Lactuca</taxon>
    </lineage>
</organism>
<dbReference type="AlphaFoldDB" id="A0AA35ZB64"/>
<reference evidence="3" key="1">
    <citation type="submission" date="2023-04" db="EMBL/GenBank/DDBJ databases">
        <authorList>
            <person name="Vijverberg K."/>
            <person name="Xiong W."/>
            <person name="Schranz E."/>
        </authorList>
    </citation>
    <scope>NUCLEOTIDE SEQUENCE</scope>
</reference>
<protein>
    <submittedName>
        <fullName evidence="3">Uncharacterized protein</fullName>
    </submittedName>
</protein>
<evidence type="ECO:0000313" key="4">
    <source>
        <dbReference type="Proteomes" id="UP001177003"/>
    </source>
</evidence>
<feature type="transmembrane region" description="Helical" evidence="2">
    <location>
        <begin position="95"/>
        <end position="112"/>
    </location>
</feature>
<keyword evidence="2" id="KW-1133">Transmembrane helix</keyword>
<keyword evidence="4" id="KW-1185">Reference proteome</keyword>
<dbReference type="Proteomes" id="UP001177003">
    <property type="component" value="Chromosome 6"/>
</dbReference>
<keyword evidence="1" id="KW-0175">Coiled coil</keyword>
<gene>
    <name evidence="3" type="ORF">LSALG_LOCUS28054</name>
</gene>
<evidence type="ECO:0000256" key="2">
    <source>
        <dbReference type="SAM" id="Phobius"/>
    </source>
</evidence>
<feature type="coiled-coil region" evidence="1">
    <location>
        <begin position="71"/>
        <end position="98"/>
    </location>
</feature>
<accession>A0AA35ZB64</accession>
<dbReference type="EMBL" id="OX465082">
    <property type="protein sequence ID" value="CAI9288782.1"/>
    <property type="molecule type" value="Genomic_DNA"/>
</dbReference>
<evidence type="ECO:0000313" key="3">
    <source>
        <dbReference type="EMBL" id="CAI9288782.1"/>
    </source>
</evidence>
<proteinExistence type="predicted"/>